<comment type="caution">
    <text evidence="4">The sequence shown here is derived from an EMBL/GenBank/DDBJ whole genome shotgun (WGS) entry which is preliminary data.</text>
</comment>
<evidence type="ECO:0000256" key="2">
    <source>
        <dbReference type="RuleBase" id="RU003749"/>
    </source>
</evidence>
<dbReference type="GO" id="GO:0043856">
    <property type="term" value="F:anti-sigma factor antagonist activity"/>
    <property type="evidence" value="ECO:0007669"/>
    <property type="project" value="InterPro"/>
</dbReference>
<dbReference type="InterPro" id="IPR036513">
    <property type="entry name" value="STAS_dom_sf"/>
</dbReference>
<dbReference type="InterPro" id="IPR003658">
    <property type="entry name" value="Anti-sigma_ant"/>
</dbReference>
<keyword evidence="5" id="KW-1185">Reference proteome</keyword>
<dbReference type="Pfam" id="PF01740">
    <property type="entry name" value="STAS"/>
    <property type="match status" value="1"/>
</dbReference>
<dbReference type="Proteomes" id="UP000660611">
    <property type="component" value="Unassembled WGS sequence"/>
</dbReference>
<dbReference type="PROSITE" id="PS50801">
    <property type="entry name" value="STAS"/>
    <property type="match status" value="1"/>
</dbReference>
<dbReference type="PANTHER" id="PTHR33495">
    <property type="entry name" value="ANTI-SIGMA FACTOR ANTAGONIST TM_1081-RELATED-RELATED"/>
    <property type="match status" value="1"/>
</dbReference>
<evidence type="ECO:0000313" key="4">
    <source>
        <dbReference type="EMBL" id="GIG44687.1"/>
    </source>
</evidence>
<dbReference type="PANTHER" id="PTHR33495:SF2">
    <property type="entry name" value="ANTI-SIGMA FACTOR ANTAGONIST TM_1081-RELATED"/>
    <property type="match status" value="1"/>
</dbReference>
<accession>A0A919PJM6</accession>
<dbReference type="EMBL" id="BONQ01000042">
    <property type="protein sequence ID" value="GIG44687.1"/>
    <property type="molecule type" value="Genomic_DNA"/>
</dbReference>
<dbReference type="InterPro" id="IPR002645">
    <property type="entry name" value="STAS_dom"/>
</dbReference>
<evidence type="ECO:0000256" key="1">
    <source>
        <dbReference type="ARBA" id="ARBA00009013"/>
    </source>
</evidence>
<name>A0A919PJM6_9ACTN</name>
<evidence type="ECO:0000313" key="5">
    <source>
        <dbReference type="Proteomes" id="UP000660611"/>
    </source>
</evidence>
<organism evidence="4 5">
    <name type="scientific">Dactylosporangium siamense</name>
    <dbReference type="NCBI Taxonomy" id="685454"/>
    <lineage>
        <taxon>Bacteria</taxon>
        <taxon>Bacillati</taxon>
        <taxon>Actinomycetota</taxon>
        <taxon>Actinomycetes</taxon>
        <taxon>Micromonosporales</taxon>
        <taxon>Micromonosporaceae</taxon>
        <taxon>Dactylosporangium</taxon>
    </lineage>
</organism>
<dbReference type="CDD" id="cd07043">
    <property type="entry name" value="STAS_anti-anti-sigma_factors"/>
    <property type="match status" value="1"/>
</dbReference>
<evidence type="ECO:0000259" key="3">
    <source>
        <dbReference type="PROSITE" id="PS50801"/>
    </source>
</evidence>
<gene>
    <name evidence="4" type="ORF">Dsi01nite_027280</name>
</gene>
<sequence length="116" mass="12513">MTDAIATETVDGCVVVTPTGALDVATSPALHTWVHRCLDEGATLLVLDLSEVEFIDSTALRVLVSVHKRLRDTESGGFAVVCPHARIRRIFDLTALDRVFTLTDTVDEAVIALKAP</sequence>
<dbReference type="SUPFAM" id="SSF52091">
    <property type="entry name" value="SpoIIaa-like"/>
    <property type="match status" value="1"/>
</dbReference>
<comment type="similarity">
    <text evidence="1 2">Belongs to the anti-sigma-factor antagonist family.</text>
</comment>
<feature type="domain" description="STAS" evidence="3">
    <location>
        <begin position="3"/>
        <end position="113"/>
    </location>
</feature>
<dbReference type="NCBIfam" id="TIGR00377">
    <property type="entry name" value="ant_ant_sig"/>
    <property type="match status" value="1"/>
</dbReference>
<dbReference type="Gene3D" id="3.30.750.24">
    <property type="entry name" value="STAS domain"/>
    <property type="match status" value="1"/>
</dbReference>
<dbReference type="AlphaFoldDB" id="A0A919PJM6"/>
<dbReference type="RefSeq" id="WP_203846512.1">
    <property type="nucleotide sequence ID" value="NZ_BAAAVW010000007.1"/>
</dbReference>
<protein>
    <recommendedName>
        <fullName evidence="2">Anti-sigma factor antagonist</fullName>
    </recommendedName>
</protein>
<reference evidence="4" key="1">
    <citation type="submission" date="2021-01" db="EMBL/GenBank/DDBJ databases">
        <title>Whole genome shotgun sequence of Dactylosporangium siamense NBRC 106093.</title>
        <authorList>
            <person name="Komaki H."/>
            <person name="Tamura T."/>
        </authorList>
    </citation>
    <scope>NUCLEOTIDE SEQUENCE</scope>
    <source>
        <strain evidence="4">NBRC 106093</strain>
    </source>
</reference>
<proteinExistence type="inferred from homology"/>